<sequence length="750" mass="84828">MKFSINQNNTKKIKMIFILVYFLTYAGPIFSSSNKKPSPTPTPTPLIIVERPEQQISPYCFDGLGQTLSVSGEIKNGPNALILRIGNTMYDASKFHKDPNTNIIFKEESVNYIFNYCKSKQAELDIEYMFLTHPETFGKTQAEQEKNTLILRGFKKDAKMDLYLPLNVIDNNGAPQRFLKEDKKYLLLQIDKKGLMSEESLQTVSSIRLKKIFLAVDQMMEKAQDLSSSGIKIDMGGLKNQFEGLQKLGELYTNNITSATTQIPLLKKYSYIELEQAVSKILNYFTYFTIGDTGPSDAPFSEIAQLYANTTKIVSEIRAIKDRVRTPFNEMYNLAKSLPGDEINGVEDFVNSPKKYTIPMRFVHDASGQDINTTKLFYICDEWWNQLENLQGKISAVQTVKQGFLPDLRKDISAISSQIASVQAQKKSFEEALQVSAQQGNMQDINGSVSKAKSVVEEKINEIITLYNKISASIESVKNVTDTLFQQSLSDIKKQFSLIAPKVEVEIIYKNEIPAKIQNAYKSADEQKKSSFTQLGNAVKEHITKLDTFLDPVKVELQDSTKNPVPTWSEKYANISYMVNVLRDDLSHSAQLLARTTDLDVDLKNFLKDLDQSIHLKLADIQSVGNQVEIKKMYFQYILSLDLVQKMTGSPVATPDSFPEALKQYQADKNINVLIAKYEKIKTITVQTKNTLEENWRKLNKMDQGLTEVKLLSDKIKPLISSTSSSYIIAVFNTHVNAKMPENNRPAPLL</sequence>
<name>Q2ABW8_HOLOB</name>
<proteinExistence type="predicted"/>
<reference evidence="1" key="1">
    <citation type="submission" date="2005-08" db="EMBL/GenBank/DDBJ databases">
        <title>Translocation of an 89-kDa periplasmic protein is associated with Holospora infection.</title>
        <authorList>
            <person name="Iwatani K."/>
            <person name="Dohra H."/>
            <person name="Lang F.B."/>
            <person name="Burger G."/>
            <person name="Hori M."/>
            <person name="Fujishima M."/>
        </authorList>
    </citation>
    <scope>NUCLEOTIDE SEQUENCE</scope>
    <source>
        <strain evidence="1">F1</strain>
    </source>
</reference>
<evidence type="ECO:0000313" key="1">
    <source>
        <dbReference type="EMBL" id="BAE80122.1"/>
    </source>
</evidence>
<dbReference type="AlphaFoldDB" id="Q2ABW8"/>
<organism evidence="1">
    <name type="scientific">Holospora obtusa</name>
    <dbReference type="NCBI Taxonomy" id="49893"/>
    <lineage>
        <taxon>Bacteria</taxon>
        <taxon>Pseudomonadati</taxon>
        <taxon>Pseudomonadota</taxon>
        <taxon>Alphaproteobacteria</taxon>
        <taxon>Holosporales</taxon>
        <taxon>Holosporaceae</taxon>
        <taxon>Holospora</taxon>
    </lineage>
</organism>
<dbReference type="EMBL" id="AB232991">
    <property type="protein sequence ID" value="BAE80122.1"/>
    <property type="molecule type" value="Genomic_DNA"/>
</dbReference>
<accession>Q2ABW8</accession>
<protein>
    <submittedName>
        <fullName evidence="1">89-kDa periplasmic protein</fullName>
    </submittedName>
</protein>